<dbReference type="PANTHER" id="PTHR30429">
    <property type="entry name" value="D-METHIONINE-BINDING LIPOPROTEIN METQ"/>
    <property type="match status" value="1"/>
</dbReference>
<dbReference type="EMBL" id="ADNY01000046">
    <property type="protein sequence ID" value="EFG55168.1"/>
    <property type="molecule type" value="Genomic_DNA"/>
</dbReference>
<dbReference type="PANTHER" id="PTHR30429:SF0">
    <property type="entry name" value="METHIONINE-BINDING LIPOPROTEIN METQ"/>
    <property type="match status" value="1"/>
</dbReference>
<comment type="caution">
    <text evidence="8">The sequence shown here is derived from an EMBL/GenBank/DDBJ whole genome shotgun (WGS) entry which is preliminary data.</text>
</comment>
<evidence type="ECO:0000256" key="2">
    <source>
        <dbReference type="ARBA" id="ARBA00022729"/>
    </source>
</evidence>
<gene>
    <name evidence="8" type="ORF">HMPREF0493_1172</name>
</gene>
<keyword evidence="5 6" id="KW-0449">Lipoprotein</keyword>
<organism evidence="8 9">
    <name type="scientific">Lactobacillus amylolyticus DSM 11664</name>
    <dbReference type="NCBI Taxonomy" id="585524"/>
    <lineage>
        <taxon>Bacteria</taxon>
        <taxon>Bacillati</taxon>
        <taxon>Bacillota</taxon>
        <taxon>Bacilli</taxon>
        <taxon>Lactobacillales</taxon>
        <taxon>Lactobacillaceae</taxon>
        <taxon>Lactobacillus</taxon>
    </lineage>
</organism>
<name>D4YUG1_9LACO</name>
<dbReference type="Gene3D" id="3.40.190.10">
    <property type="entry name" value="Periplasmic binding protein-like II"/>
    <property type="match status" value="2"/>
</dbReference>
<comment type="similarity">
    <text evidence="6">Belongs to the nlpA lipoprotein family.</text>
</comment>
<dbReference type="SUPFAM" id="SSF53850">
    <property type="entry name" value="Periplasmic binding protein-like II"/>
    <property type="match status" value="1"/>
</dbReference>
<reference evidence="8 9" key="1">
    <citation type="submission" date="2010-04" db="EMBL/GenBank/DDBJ databases">
        <authorList>
            <person name="Muzny D."/>
            <person name="Qin X."/>
            <person name="Deng J."/>
            <person name="Jiang H."/>
            <person name="Liu Y."/>
            <person name="Qu J."/>
            <person name="Song X.-Z."/>
            <person name="Zhang L."/>
            <person name="Thornton R."/>
            <person name="Coyle M."/>
            <person name="Francisco L."/>
            <person name="Jackson L."/>
            <person name="Javaid M."/>
            <person name="Korchina V."/>
            <person name="Kovar C."/>
            <person name="Mata R."/>
            <person name="Mathew T."/>
            <person name="Ngo R."/>
            <person name="Nguyen L."/>
            <person name="Nguyen N."/>
            <person name="Okwuonu G."/>
            <person name="Ongeri F."/>
            <person name="Pham C."/>
            <person name="Simmons D."/>
            <person name="Wilczek-Boney K."/>
            <person name="Hale W."/>
            <person name="Jakkamsetti A."/>
            <person name="Pham P."/>
            <person name="Ruth R."/>
            <person name="San Lucas F."/>
            <person name="Warren J."/>
            <person name="Zhang J."/>
            <person name="Zhao Z."/>
            <person name="Zhou C."/>
            <person name="Zhu D."/>
            <person name="Lee S."/>
            <person name="Bess C."/>
            <person name="Blankenburg K."/>
            <person name="Forbes L."/>
            <person name="Fu Q."/>
            <person name="Gubbala S."/>
            <person name="Hirani K."/>
            <person name="Jayaseelan J.C."/>
            <person name="Lara F."/>
            <person name="Munidasa M."/>
            <person name="Palculict T."/>
            <person name="Patil S."/>
            <person name="Pu L.-L."/>
            <person name="Saada N."/>
            <person name="Tang L."/>
            <person name="Weissenberger G."/>
            <person name="Zhu Y."/>
            <person name="Hemphill L."/>
            <person name="Shang Y."/>
            <person name="Youmans B."/>
            <person name="Ayvaz T."/>
            <person name="Ross M."/>
            <person name="Santibanez J."/>
            <person name="Aqrawi P."/>
            <person name="Gross S."/>
            <person name="Joshi V."/>
            <person name="Fowler G."/>
            <person name="Nazareth L."/>
            <person name="Reid J."/>
            <person name="Worley K."/>
            <person name="Petrosino J."/>
            <person name="Highlander S."/>
            <person name="Gibbs R."/>
        </authorList>
    </citation>
    <scope>NUCLEOTIDE SEQUENCE [LARGE SCALE GENOMIC DNA]</scope>
    <source>
        <strain evidence="8 9">DSM 11664</strain>
    </source>
</reference>
<dbReference type="GO" id="GO:0016020">
    <property type="term" value="C:membrane"/>
    <property type="evidence" value="ECO:0007669"/>
    <property type="project" value="UniProtKB-SubCell"/>
</dbReference>
<keyword evidence="4" id="KW-0564">Palmitate</keyword>
<evidence type="ECO:0000256" key="5">
    <source>
        <dbReference type="ARBA" id="ARBA00023288"/>
    </source>
</evidence>
<accession>D4YUG1</accession>
<evidence type="ECO:0000256" key="6">
    <source>
        <dbReference type="PIRNR" id="PIRNR002854"/>
    </source>
</evidence>
<dbReference type="eggNOG" id="COG1464">
    <property type="taxonomic scope" value="Bacteria"/>
</dbReference>
<keyword evidence="7" id="KW-1133">Transmembrane helix</keyword>
<evidence type="ECO:0000256" key="4">
    <source>
        <dbReference type="ARBA" id="ARBA00023139"/>
    </source>
</evidence>
<keyword evidence="2" id="KW-0732">Signal</keyword>
<dbReference type="STRING" id="83683.B1745_03125"/>
<keyword evidence="7" id="KW-0812">Transmembrane</keyword>
<dbReference type="Proteomes" id="UP000004069">
    <property type="component" value="Unassembled WGS sequence"/>
</dbReference>
<evidence type="ECO:0000256" key="1">
    <source>
        <dbReference type="ARBA" id="ARBA00004635"/>
    </source>
</evidence>
<keyword evidence="9" id="KW-1185">Reference proteome</keyword>
<dbReference type="PIRSF" id="PIRSF002854">
    <property type="entry name" value="MetQ"/>
    <property type="match status" value="1"/>
</dbReference>
<comment type="subcellular location">
    <subcellularLocation>
        <location evidence="1">Membrane</location>
        <topology evidence="1">Lipid-anchor</topology>
    </subcellularLocation>
</comment>
<evidence type="ECO:0000313" key="9">
    <source>
        <dbReference type="Proteomes" id="UP000004069"/>
    </source>
</evidence>
<evidence type="ECO:0000256" key="7">
    <source>
        <dbReference type="SAM" id="Phobius"/>
    </source>
</evidence>
<dbReference type="InterPro" id="IPR004872">
    <property type="entry name" value="Lipoprotein_NlpA"/>
</dbReference>
<evidence type="ECO:0000256" key="3">
    <source>
        <dbReference type="ARBA" id="ARBA00023136"/>
    </source>
</evidence>
<dbReference type="Pfam" id="PF03180">
    <property type="entry name" value="Lipoprotein_9"/>
    <property type="match status" value="1"/>
</dbReference>
<keyword evidence="3 7" id="KW-0472">Membrane</keyword>
<sequence length="295" mass="32705">MLFSLPKGGIQMRRRRRNTIVWSIIVLVILVAGWFSFGPGLNFGSNNSKVVTVGVVGESKGDEAIWKSIAKTAKEKYGITIKTKNFTDYNQPNKALKSGDIDLNAFQHYAFLKSWNKSNGGGIVAIGRTYIAPIRLYSKKYKKLSDLPDGATIAIPNDATNESRALFVLKNAGLIKLRSGKTLVTVADITDNPNNYKIKEVAAEQTGRVLSSVDAAVVNNDYASADGLTDKQAIYIEPINKDSKQWINIICCKKGQQNKKIYQEVVKAYQTAETKKLIKKYYGNTEIAAWDVKLK</sequence>
<evidence type="ECO:0000313" key="8">
    <source>
        <dbReference type="EMBL" id="EFG55168.1"/>
    </source>
</evidence>
<protein>
    <recommendedName>
        <fullName evidence="6">Lipoprotein</fullName>
    </recommendedName>
</protein>
<dbReference type="PATRIC" id="fig|585524.9.peg.206"/>
<dbReference type="AlphaFoldDB" id="D4YUG1"/>
<feature type="transmembrane region" description="Helical" evidence="7">
    <location>
        <begin position="20"/>
        <end position="37"/>
    </location>
</feature>
<proteinExistence type="inferred from homology"/>